<proteinExistence type="predicted"/>
<dbReference type="EMBL" id="ALWO02000033">
    <property type="protein sequence ID" value="EOZ96614.1"/>
    <property type="molecule type" value="Genomic_DNA"/>
</dbReference>
<dbReference type="OrthoDB" id="1454369at2"/>
<comment type="caution">
    <text evidence="1">The sequence shown here is derived from an EMBL/GenBank/DDBJ whole genome shotgun (WGS) entry which is preliminary data.</text>
</comment>
<dbReference type="AlphaFoldDB" id="S2DCI8"/>
<name>S2DCI8_INDAL</name>
<organism evidence="1 2">
    <name type="scientific">Indibacter alkaliphilus (strain CCUG 57479 / KCTC 22604 / LW1)</name>
    <dbReference type="NCBI Taxonomy" id="1189612"/>
    <lineage>
        <taxon>Bacteria</taxon>
        <taxon>Pseudomonadati</taxon>
        <taxon>Bacteroidota</taxon>
        <taxon>Cytophagia</taxon>
        <taxon>Cytophagales</taxon>
        <taxon>Cyclobacteriaceae</taxon>
    </lineage>
</organism>
<dbReference type="STRING" id="1189612.A33Q_2384"/>
<evidence type="ECO:0000313" key="1">
    <source>
        <dbReference type="EMBL" id="EOZ96614.1"/>
    </source>
</evidence>
<reference evidence="1 2" key="1">
    <citation type="journal article" date="2013" name="Genome Announc.">
        <title>Draft Genome Sequence of Indibacter alkaliphilus Strain LW1T, Isolated from Lonar Lake, a Haloalkaline Lake in the Buldana District of Maharashtra, India.</title>
        <authorList>
            <person name="Singh A."/>
            <person name="Kumar Jangir P."/>
            <person name="Sharma R."/>
            <person name="Singh A."/>
            <person name="Kumar Pinnaka A."/>
            <person name="Shivaji S."/>
        </authorList>
    </citation>
    <scope>NUCLEOTIDE SEQUENCE [LARGE SCALE GENOMIC DNA]</scope>
    <source>
        <strain evidence="2">CCUG 57479 / KCTC 22604 / LW1</strain>
    </source>
</reference>
<protein>
    <submittedName>
        <fullName evidence="1">Uncharacterized protein</fullName>
    </submittedName>
</protein>
<dbReference type="Proteomes" id="UP000006073">
    <property type="component" value="Unassembled WGS sequence"/>
</dbReference>
<dbReference type="RefSeq" id="WP_009033981.1">
    <property type="nucleotide sequence ID" value="NZ_ALWO02000033.1"/>
</dbReference>
<accession>S2DCI8</accession>
<sequence>MEKQPLDQDQTIEESNAIESKVSKKRNWTSYFKEFFMLFLAISLGFFVENQREAYVENKSAKVLAQSMLEDLEQDKVALNSAIRFNKEKEVEISSLLEIFNSPQNTWDTLAIYRKMTATFATFPFSPTDGTYTQMKSSGTLRFFEQSLVNQMNAYDNQLRKTLFRDELIEKAEWELVPLGAEILNFEVTGELRFNKSITREMYLKIPDKRTLDIFINKIAVVRTMMGRSIQEYEAQLVQSEDLIKEIRGKYQLHYADNP</sequence>
<keyword evidence="2" id="KW-1185">Reference proteome</keyword>
<evidence type="ECO:0000313" key="2">
    <source>
        <dbReference type="Proteomes" id="UP000006073"/>
    </source>
</evidence>
<gene>
    <name evidence="1" type="ORF">A33Q_2384</name>
</gene>